<dbReference type="EMBL" id="JACXVP010000008">
    <property type="protein sequence ID" value="KAG5589296.1"/>
    <property type="molecule type" value="Genomic_DNA"/>
</dbReference>
<reference evidence="1 2" key="1">
    <citation type="submission" date="2020-09" db="EMBL/GenBank/DDBJ databases">
        <title>De no assembly of potato wild relative species, Solanum commersonii.</title>
        <authorList>
            <person name="Cho K."/>
        </authorList>
    </citation>
    <scope>NUCLEOTIDE SEQUENCE [LARGE SCALE GENOMIC DNA]</scope>
    <source>
        <strain evidence="1">LZ3.2</strain>
        <tissue evidence="1">Leaf</tissue>
    </source>
</reference>
<proteinExistence type="predicted"/>
<accession>A0A9J5XQA6</accession>
<protein>
    <submittedName>
        <fullName evidence="1">Uncharacterized protein</fullName>
    </submittedName>
</protein>
<comment type="caution">
    <text evidence="1">The sequence shown here is derived from an EMBL/GenBank/DDBJ whole genome shotgun (WGS) entry which is preliminary data.</text>
</comment>
<dbReference type="Proteomes" id="UP000824120">
    <property type="component" value="Chromosome 8"/>
</dbReference>
<gene>
    <name evidence="1" type="ORF">H5410_039810</name>
</gene>
<organism evidence="1 2">
    <name type="scientific">Solanum commersonii</name>
    <name type="common">Commerson's wild potato</name>
    <name type="synonym">Commerson's nightshade</name>
    <dbReference type="NCBI Taxonomy" id="4109"/>
    <lineage>
        <taxon>Eukaryota</taxon>
        <taxon>Viridiplantae</taxon>
        <taxon>Streptophyta</taxon>
        <taxon>Embryophyta</taxon>
        <taxon>Tracheophyta</taxon>
        <taxon>Spermatophyta</taxon>
        <taxon>Magnoliopsida</taxon>
        <taxon>eudicotyledons</taxon>
        <taxon>Gunneridae</taxon>
        <taxon>Pentapetalae</taxon>
        <taxon>asterids</taxon>
        <taxon>lamiids</taxon>
        <taxon>Solanales</taxon>
        <taxon>Solanaceae</taxon>
        <taxon>Solanoideae</taxon>
        <taxon>Solaneae</taxon>
        <taxon>Solanum</taxon>
    </lineage>
</organism>
<evidence type="ECO:0000313" key="1">
    <source>
        <dbReference type="EMBL" id="KAG5589296.1"/>
    </source>
</evidence>
<evidence type="ECO:0000313" key="2">
    <source>
        <dbReference type="Proteomes" id="UP000824120"/>
    </source>
</evidence>
<sequence>MCFDFLYCSTSVFEAPSISLLPDSPPYTRWYGSPVAHVFSSLPRFSCVKTTSFANNHEKHATFKGALVLQICFHGHMEFCATVEFRSLYPELTLYAPLLCPFHHSMSTPFYRP</sequence>
<dbReference type="AlphaFoldDB" id="A0A9J5XQA6"/>
<name>A0A9J5XQA6_SOLCO</name>
<keyword evidence="2" id="KW-1185">Reference proteome</keyword>